<dbReference type="EC" id="2.7.13.3" evidence="2"/>
<accession>A0ABW4LY44</accession>
<keyword evidence="4" id="KW-0808">Transferase</keyword>
<dbReference type="Gene3D" id="1.10.287.130">
    <property type="match status" value="1"/>
</dbReference>
<dbReference type="RefSeq" id="WP_377931039.1">
    <property type="nucleotide sequence ID" value="NZ_JBHUEM010000060.1"/>
</dbReference>
<evidence type="ECO:0000256" key="8">
    <source>
        <dbReference type="ARBA" id="ARBA00023012"/>
    </source>
</evidence>
<evidence type="ECO:0000313" key="13">
    <source>
        <dbReference type="Proteomes" id="UP001597214"/>
    </source>
</evidence>
<feature type="domain" description="Histidine kinase" evidence="9">
    <location>
        <begin position="387"/>
        <end position="591"/>
    </location>
</feature>
<dbReference type="PROSITE" id="PS50112">
    <property type="entry name" value="PAS"/>
    <property type="match status" value="2"/>
</dbReference>
<dbReference type="SMART" id="SM00387">
    <property type="entry name" value="HATPase_c"/>
    <property type="match status" value="1"/>
</dbReference>
<keyword evidence="3" id="KW-0597">Phosphoprotein</keyword>
<dbReference type="Pfam" id="PF08448">
    <property type="entry name" value="PAS_4"/>
    <property type="match status" value="1"/>
</dbReference>
<dbReference type="SMART" id="SM00388">
    <property type="entry name" value="HisKA"/>
    <property type="match status" value="1"/>
</dbReference>
<evidence type="ECO:0000259" key="11">
    <source>
        <dbReference type="PROSITE" id="PS50113"/>
    </source>
</evidence>
<dbReference type="Gene3D" id="3.30.450.20">
    <property type="entry name" value="PAS domain"/>
    <property type="match status" value="3"/>
</dbReference>
<organism evidence="12 13">
    <name type="scientific">Bacillus salitolerans</name>
    <dbReference type="NCBI Taxonomy" id="1437434"/>
    <lineage>
        <taxon>Bacteria</taxon>
        <taxon>Bacillati</taxon>
        <taxon>Bacillota</taxon>
        <taxon>Bacilli</taxon>
        <taxon>Bacillales</taxon>
        <taxon>Bacillaceae</taxon>
        <taxon>Bacillus</taxon>
    </lineage>
</organism>
<evidence type="ECO:0000256" key="2">
    <source>
        <dbReference type="ARBA" id="ARBA00012438"/>
    </source>
</evidence>
<dbReference type="Pfam" id="PF13426">
    <property type="entry name" value="PAS_9"/>
    <property type="match status" value="2"/>
</dbReference>
<gene>
    <name evidence="12" type="ORF">ACFSCX_25290</name>
</gene>
<comment type="catalytic activity">
    <reaction evidence="1">
        <text>ATP + protein L-histidine = ADP + protein N-phospho-L-histidine.</text>
        <dbReference type="EC" id="2.7.13.3"/>
    </reaction>
</comment>
<feature type="domain" description="PAC" evidence="11">
    <location>
        <begin position="201"/>
        <end position="255"/>
    </location>
</feature>
<sequence>MKNVNFLNYLNDKVDLMRILEAISEGCYFLNDRWEFEYINKKAAQILDRTREALLGHCIWDILPKFKDTKVYNLYFKAFEEQRPQFFGTKTVCSKKVIEVMVFPCKYGIVVVFSNDNDKLEHDRHELFKETFNRLESFYNHSSEGIAIFDLEGRVTHANSAFEKIFGYSEREVKGKRLPVTPDFTMKDAEFLLNETIKGNYINEYVTIKQRKDQKYITVSITMSPIRDSNEEVYAVAGIVRDITRERAVLSQLESFIDNNMDPIMIFNNEEKLVRVNKALEKTFGWSSSELLGTLVNDLPFVPANRRHELERNRKSIRLNKGVKGMETIRIRKDGTPLHVLLTTFPVRDEYGMGWAVILRDITEKKRAEELMVHSEKLSIAGQLAASIAHEIRNPMTSIKGFMQLIESGVYKKEYFSIISSEFERIESILSELLLLAKPQVLKLKRENVYVILDQVISLLIAQANMNNIEIITTYEADEMLISCEGNQLKQVFINVVKNAIEAMPNGGQLRIETKREAENLHIYFIDQGCGIPEHILSRLGEPFYTTKEKGTGLGFMISKNIIEENHQGSLNVYSKENVGTTIEIMIPVEPSNVNNVMIK</sequence>
<dbReference type="SUPFAM" id="SSF55785">
    <property type="entry name" value="PYP-like sensor domain (PAS domain)"/>
    <property type="match status" value="3"/>
</dbReference>
<dbReference type="InterPro" id="IPR005467">
    <property type="entry name" value="His_kinase_dom"/>
</dbReference>
<dbReference type="SUPFAM" id="SSF55874">
    <property type="entry name" value="ATPase domain of HSP90 chaperone/DNA topoisomerase II/histidine kinase"/>
    <property type="match status" value="1"/>
</dbReference>
<dbReference type="PANTHER" id="PTHR43065">
    <property type="entry name" value="SENSOR HISTIDINE KINASE"/>
    <property type="match status" value="1"/>
</dbReference>
<dbReference type="InterPro" id="IPR000014">
    <property type="entry name" value="PAS"/>
</dbReference>
<dbReference type="PROSITE" id="PS50113">
    <property type="entry name" value="PAC"/>
    <property type="match status" value="2"/>
</dbReference>
<dbReference type="CDD" id="cd00082">
    <property type="entry name" value="HisKA"/>
    <property type="match status" value="1"/>
</dbReference>
<protein>
    <recommendedName>
        <fullName evidence="2">histidine kinase</fullName>
        <ecNumber evidence="2">2.7.13.3</ecNumber>
    </recommendedName>
</protein>
<dbReference type="Proteomes" id="UP001597214">
    <property type="component" value="Unassembled WGS sequence"/>
</dbReference>
<dbReference type="EMBL" id="JBHUEM010000060">
    <property type="protein sequence ID" value="MFD1739784.1"/>
    <property type="molecule type" value="Genomic_DNA"/>
</dbReference>
<dbReference type="PANTHER" id="PTHR43065:SF34">
    <property type="entry name" value="SPORULATION KINASE A"/>
    <property type="match status" value="1"/>
</dbReference>
<evidence type="ECO:0000256" key="3">
    <source>
        <dbReference type="ARBA" id="ARBA00022553"/>
    </source>
</evidence>
<dbReference type="InterPro" id="IPR004358">
    <property type="entry name" value="Sig_transdc_His_kin-like_C"/>
</dbReference>
<keyword evidence="6" id="KW-0418">Kinase</keyword>
<dbReference type="SMART" id="SM00086">
    <property type="entry name" value="PAC"/>
    <property type="match status" value="2"/>
</dbReference>
<proteinExistence type="predicted"/>
<evidence type="ECO:0000256" key="5">
    <source>
        <dbReference type="ARBA" id="ARBA00022741"/>
    </source>
</evidence>
<evidence type="ECO:0000256" key="4">
    <source>
        <dbReference type="ARBA" id="ARBA00022679"/>
    </source>
</evidence>
<dbReference type="InterPro" id="IPR000700">
    <property type="entry name" value="PAS-assoc_C"/>
</dbReference>
<feature type="domain" description="PAC" evidence="11">
    <location>
        <begin position="324"/>
        <end position="374"/>
    </location>
</feature>
<dbReference type="InterPro" id="IPR036890">
    <property type="entry name" value="HATPase_C_sf"/>
</dbReference>
<dbReference type="PRINTS" id="PR00344">
    <property type="entry name" value="BCTRLSENSOR"/>
</dbReference>
<dbReference type="PROSITE" id="PS50109">
    <property type="entry name" value="HIS_KIN"/>
    <property type="match status" value="1"/>
</dbReference>
<dbReference type="InterPro" id="IPR013656">
    <property type="entry name" value="PAS_4"/>
</dbReference>
<keyword evidence="5" id="KW-0547">Nucleotide-binding</keyword>
<evidence type="ECO:0000256" key="6">
    <source>
        <dbReference type="ARBA" id="ARBA00022777"/>
    </source>
</evidence>
<evidence type="ECO:0000256" key="1">
    <source>
        <dbReference type="ARBA" id="ARBA00000085"/>
    </source>
</evidence>
<dbReference type="CDD" id="cd00075">
    <property type="entry name" value="HATPase"/>
    <property type="match status" value="1"/>
</dbReference>
<dbReference type="InterPro" id="IPR036097">
    <property type="entry name" value="HisK_dim/P_sf"/>
</dbReference>
<dbReference type="InterPro" id="IPR001610">
    <property type="entry name" value="PAC"/>
</dbReference>
<dbReference type="Pfam" id="PF00512">
    <property type="entry name" value="HisKA"/>
    <property type="match status" value="1"/>
</dbReference>
<dbReference type="InterPro" id="IPR003594">
    <property type="entry name" value="HATPase_dom"/>
</dbReference>
<keyword evidence="7" id="KW-0067">ATP-binding</keyword>
<dbReference type="Pfam" id="PF02518">
    <property type="entry name" value="HATPase_c"/>
    <property type="match status" value="1"/>
</dbReference>
<feature type="domain" description="PAS" evidence="10">
    <location>
        <begin position="131"/>
        <end position="176"/>
    </location>
</feature>
<reference evidence="13" key="1">
    <citation type="journal article" date="2019" name="Int. J. Syst. Evol. Microbiol.">
        <title>The Global Catalogue of Microorganisms (GCM) 10K type strain sequencing project: providing services to taxonomists for standard genome sequencing and annotation.</title>
        <authorList>
            <consortium name="The Broad Institute Genomics Platform"/>
            <consortium name="The Broad Institute Genome Sequencing Center for Infectious Disease"/>
            <person name="Wu L."/>
            <person name="Ma J."/>
        </authorList>
    </citation>
    <scope>NUCLEOTIDE SEQUENCE [LARGE SCALE GENOMIC DNA]</scope>
    <source>
        <strain evidence="13">CCUG 49339</strain>
    </source>
</reference>
<dbReference type="CDD" id="cd00130">
    <property type="entry name" value="PAS"/>
    <property type="match status" value="2"/>
</dbReference>
<dbReference type="InterPro" id="IPR003661">
    <property type="entry name" value="HisK_dim/P_dom"/>
</dbReference>
<evidence type="ECO:0000256" key="7">
    <source>
        <dbReference type="ARBA" id="ARBA00022840"/>
    </source>
</evidence>
<evidence type="ECO:0000259" key="10">
    <source>
        <dbReference type="PROSITE" id="PS50112"/>
    </source>
</evidence>
<evidence type="ECO:0000259" key="9">
    <source>
        <dbReference type="PROSITE" id="PS50109"/>
    </source>
</evidence>
<feature type="domain" description="PAS" evidence="10">
    <location>
        <begin position="249"/>
        <end position="293"/>
    </location>
</feature>
<dbReference type="Gene3D" id="3.30.565.10">
    <property type="entry name" value="Histidine kinase-like ATPase, C-terminal domain"/>
    <property type="match status" value="1"/>
</dbReference>
<keyword evidence="13" id="KW-1185">Reference proteome</keyword>
<name>A0ABW4LY44_9BACI</name>
<dbReference type="SUPFAM" id="SSF47384">
    <property type="entry name" value="Homodimeric domain of signal transducing histidine kinase"/>
    <property type="match status" value="1"/>
</dbReference>
<dbReference type="SMART" id="SM00091">
    <property type="entry name" value="PAS"/>
    <property type="match status" value="3"/>
</dbReference>
<keyword evidence="8" id="KW-0902">Two-component regulatory system</keyword>
<dbReference type="NCBIfam" id="TIGR00229">
    <property type="entry name" value="sensory_box"/>
    <property type="match status" value="2"/>
</dbReference>
<evidence type="ECO:0000313" key="12">
    <source>
        <dbReference type="EMBL" id="MFD1739784.1"/>
    </source>
</evidence>
<comment type="caution">
    <text evidence="12">The sequence shown here is derived from an EMBL/GenBank/DDBJ whole genome shotgun (WGS) entry which is preliminary data.</text>
</comment>
<dbReference type="InterPro" id="IPR035965">
    <property type="entry name" value="PAS-like_dom_sf"/>
</dbReference>